<feature type="transmembrane region" description="Helical" evidence="6">
    <location>
        <begin position="14"/>
        <end position="34"/>
    </location>
</feature>
<reference evidence="8 9" key="1">
    <citation type="submission" date="2011-01" db="EMBL/GenBank/DDBJ databases">
        <authorList>
            <person name="Muzny D."/>
            <person name="Qin X."/>
            <person name="Deng J."/>
            <person name="Jiang H."/>
            <person name="Liu Y."/>
            <person name="Qu J."/>
            <person name="Song X.-Z."/>
            <person name="Zhang L."/>
            <person name="Thornton R."/>
            <person name="Coyle M."/>
            <person name="Francisco L."/>
            <person name="Jackson L."/>
            <person name="Javaid M."/>
            <person name="Korchina V."/>
            <person name="Kovar C."/>
            <person name="Mata R."/>
            <person name="Mathew T."/>
            <person name="Ngo R."/>
            <person name="Nguyen L."/>
            <person name="Nguyen N."/>
            <person name="Okwuonu G."/>
            <person name="Ongeri F."/>
            <person name="Pham C."/>
            <person name="Simmons D."/>
            <person name="Wilczek-Boney K."/>
            <person name="Hale W."/>
            <person name="Jakkamsetti A."/>
            <person name="Pham P."/>
            <person name="Ruth R."/>
            <person name="San Lucas F."/>
            <person name="Warren J."/>
            <person name="Zhang J."/>
            <person name="Zhao Z."/>
            <person name="Zhou C."/>
            <person name="Zhu D."/>
            <person name="Lee S."/>
            <person name="Bess C."/>
            <person name="Blankenburg K."/>
            <person name="Forbes L."/>
            <person name="Fu Q."/>
            <person name="Gubbala S."/>
            <person name="Hirani K."/>
            <person name="Jayaseelan J.C."/>
            <person name="Lara F."/>
            <person name="Munidasa M."/>
            <person name="Palculict T."/>
            <person name="Patil S."/>
            <person name="Pu L.-L."/>
            <person name="Saada N."/>
            <person name="Tang L."/>
            <person name="Weissenberger G."/>
            <person name="Zhu Y."/>
            <person name="Hemphill L."/>
            <person name="Shang Y."/>
            <person name="Youmans B."/>
            <person name="Ayvaz T."/>
            <person name="Ross M."/>
            <person name="Santibanez J."/>
            <person name="Aqrawi P."/>
            <person name="Gross S."/>
            <person name="Joshi V."/>
            <person name="Fowler G."/>
            <person name="Nazareth L."/>
            <person name="Reid J."/>
            <person name="Worley K."/>
            <person name="Petrosino J."/>
            <person name="Highlander S."/>
            <person name="Gibbs R."/>
        </authorList>
    </citation>
    <scope>NUCLEOTIDE SEQUENCE [LARGE SCALE GENOMIC DNA]</scope>
    <source>
        <strain evidence="8 9">DSM 16608</strain>
    </source>
</reference>
<dbReference type="eggNOG" id="COG1284">
    <property type="taxonomic scope" value="Bacteria"/>
</dbReference>
<keyword evidence="4 6" id="KW-1133">Transmembrane helix</keyword>
<feature type="transmembrane region" description="Helical" evidence="6">
    <location>
        <begin position="157"/>
        <end position="177"/>
    </location>
</feature>
<dbReference type="GO" id="GO:0005886">
    <property type="term" value="C:plasma membrane"/>
    <property type="evidence" value="ECO:0007669"/>
    <property type="project" value="UniProtKB-SubCell"/>
</dbReference>
<evidence type="ECO:0000256" key="1">
    <source>
        <dbReference type="ARBA" id="ARBA00004651"/>
    </source>
</evidence>
<dbReference type="EMBL" id="AEWX01000001">
    <property type="protein sequence ID" value="EGC21359.1"/>
    <property type="molecule type" value="Genomic_DNA"/>
</dbReference>
<comment type="caution">
    <text evidence="8">The sequence shown here is derived from an EMBL/GenBank/DDBJ whole genome shotgun (WGS) entry which is preliminary data.</text>
</comment>
<keyword evidence="9" id="KW-1185">Reference proteome</keyword>
<dbReference type="CDD" id="cd16380">
    <property type="entry name" value="YitT_C"/>
    <property type="match status" value="1"/>
</dbReference>
<dbReference type="PIRSF" id="PIRSF006483">
    <property type="entry name" value="Membrane_protein_YitT"/>
    <property type="match status" value="1"/>
</dbReference>
<evidence type="ECO:0000259" key="7">
    <source>
        <dbReference type="Pfam" id="PF10035"/>
    </source>
</evidence>
<dbReference type="InterPro" id="IPR019264">
    <property type="entry name" value="DUF2179"/>
</dbReference>
<proteinExistence type="predicted"/>
<dbReference type="InterPro" id="IPR051461">
    <property type="entry name" value="UPF0750_membrane"/>
</dbReference>
<evidence type="ECO:0000256" key="3">
    <source>
        <dbReference type="ARBA" id="ARBA00022692"/>
    </source>
</evidence>
<evidence type="ECO:0000313" key="9">
    <source>
        <dbReference type="Proteomes" id="UP000005697"/>
    </source>
</evidence>
<dbReference type="OrthoDB" id="1114876at2"/>
<feature type="transmembrane region" description="Helical" evidence="6">
    <location>
        <begin position="54"/>
        <end position="76"/>
    </location>
</feature>
<keyword evidence="2" id="KW-1003">Cell membrane</keyword>
<name>F0F3E3_9BACT</name>
<feature type="domain" description="DUF2179" evidence="7">
    <location>
        <begin position="231"/>
        <end position="285"/>
    </location>
</feature>
<comment type="subcellular location">
    <subcellularLocation>
        <location evidence="1">Cell membrane</location>
        <topology evidence="1">Multi-pass membrane protein</topology>
    </subcellularLocation>
</comment>
<sequence>MTNKLNKKALYREILDYVMIAVGMFSYAIGWMIFLLPNHIGNGGVAGLASILKWGQNIPVSTTYFILNAILLAVALKVLGLKFCIRTIYGVVVLTVLTRILGSAFPHPMLLHGQPFMAAIIGASFCGVGLAFGLSYNGSSGGSDIVAAIVNKYRDISLGRVILLVDMTIVTGSYLVLHSWEQVIYGYVNLIITSFVLDQVINSSRRSVQFLIISERYREICDMISRDQPHRTSTIVDAKGYYTGHEIKLVIVVTRQREASYVYRMIDDIDPDAFVTQSQVMGVFGKGFDKFKVKKKSAHKSPQGEELPCDEHR</sequence>
<protein>
    <recommendedName>
        <fullName evidence="7">DUF2179 domain-containing protein</fullName>
    </recommendedName>
</protein>
<feature type="transmembrane region" description="Helical" evidence="6">
    <location>
        <begin position="116"/>
        <end position="136"/>
    </location>
</feature>
<gene>
    <name evidence="8" type="ORF">HMPREF9141_0109</name>
</gene>
<dbReference type="RefSeq" id="WP_007367651.1">
    <property type="nucleotide sequence ID" value="NZ_GL872283.1"/>
</dbReference>
<dbReference type="Gene3D" id="3.30.70.120">
    <property type="match status" value="1"/>
</dbReference>
<dbReference type="HOGENOM" id="CLU_063199_1_1_10"/>
<dbReference type="PANTHER" id="PTHR33545">
    <property type="entry name" value="UPF0750 MEMBRANE PROTEIN YITT-RELATED"/>
    <property type="match status" value="1"/>
</dbReference>
<evidence type="ECO:0000256" key="4">
    <source>
        <dbReference type="ARBA" id="ARBA00022989"/>
    </source>
</evidence>
<dbReference type="InterPro" id="IPR003740">
    <property type="entry name" value="YitT"/>
</dbReference>
<dbReference type="PANTHER" id="PTHR33545:SF5">
    <property type="entry name" value="UPF0750 MEMBRANE PROTEIN YITT"/>
    <property type="match status" value="1"/>
</dbReference>
<evidence type="ECO:0000313" key="8">
    <source>
        <dbReference type="EMBL" id="EGC21359.1"/>
    </source>
</evidence>
<feature type="transmembrane region" description="Helical" evidence="6">
    <location>
        <begin position="88"/>
        <end position="110"/>
    </location>
</feature>
<evidence type="ECO:0000256" key="6">
    <source>
        <dbReference type="SAM" id="Phobius"/>
    </source>
</evidence>
<dbReference type="STRING" id="888743.HMPREF9141_0109"/>
<dbReference type="InterPro" id="IPR015867">
    <property type="entry name" value="N-reg_PII/ATP_PRibTrfase_C"/>
</dbReference>
<dbReference type="AlphaFoldDB" id="F0F3E3"/>
<evidence type="ECO:0000256" key="2">
    <source>
        <dbReference type="ARBA" id="ARBA00022475"/>
    </source>
</evidence>
<accession>F0F3E3</accession>
<dbReference type="Pfam" id="PF10035">
    <property type="entry name" value="DUF2179"/>
    <property type="match status" value="1"/>
</dbReference>
<dbReference type="Pfam" id="PF02588">
    <property type="entry name" value="YitT_membrane"/>
    <property type="match status" value="1"/>
</dbReference>
<evidence type="ECO:0000256" key="5">
    <source>
        <dbReference type="ARBA" id="ARBA00023136"/>
    </source>
</evidence>
<keyword evidence="5 6" id="KW-0472">Membrane</keyword>
<dbReference type="Proteomes" id="UP000005697">
    <property type="component" value="Unassembled WGS sequence"/>
</dbReference>
<keyword evidence="3 6" id="KW-0812">Transmembrane</keyword>
<organism evidence="8 9">
    <name type="scientific">Prevotella multiformis DSM 16608</name>
    <dbReference type="NCBI Taxonomy" id="888743"/>
    <lineage>
        <taxon>Bacteria</taxon>
        <taxon>Pseudomonadati</taxon>
        <taxon>Bacteroidota</taxon>
        <taxon>Bacteroidia</taxon>
        <taxon>Bacteroidales</taxon>
        <taxon>Prevotellaceae</taxon>
        <taxon>Prevotella</taxon>
    </lineage>
</organism>